<keyword evidence="14" id="KW-1185">Reference proteome</keyword>
<dbReference type="InterPro" id="IPR020568">
    <property type="entry name" value="Ribosomal_Su5_D2-typ_SF"/>
</dbReference>
<comment type="cofactor">
    <cofactor evidence="2">
        <name>Mg(2+)</name>
        <dbReference type="ChEBI" id="CHEBI:18420"/>
    </cofactor>
</comment>
<keyword evidence="6" id="KW-0547">Nucleotide-binding</keyword>
<evidence type="ECO:0000256" key="7">
    <source>
        <dbReference type="ARBA" id="ARBA00022840"/>
    </source>
</evidence>
<dbReference type="STRING" id="319795.Dgeo_0546"/>
<dbReference type="SUPFAM" id="SSF56719">
    <property type="entry name" value="Type II DNA topoisomerase"/>
    <property type="match status" value="1"/>
</dbReference>
<dbReference type="Pfam" id="PF00986">
    <property type="entry name" value="DNA_gyraseB_C"/>
    <property type="match status" value="1"/>
</dbReference>
<dbReference type="PRINTS" id="PR00418">
    <property type="entry name" value="TPI2FAMILY"/>
</dbReference>
<dbReference type="InterPro" id="IPR013760">
    <property type="entry name" value="Topo_IIA-like_dom_sf"/>
</dbReference>
<dbReference type="Gene3D" id="3.30.230.10">
    <property type="match status" value="1"/>
</dbReference>
<evidence type="ECO:0000256" key="4">
    <source>
        <dbReference type="ARBA" id="ARBA00012895"/>
    </source>
</evidence>
<dbReference type="GO" id="GO:0003918">
    <property type="term" value="F:DNA topoisomerase type II (double strand cut, ATP-hydrolyzing) activity"/>
    <property type="evidence" value="ECO:0007669"/>
    <property type="project" value="UniProtKB-EC"/>
</dbReference>
<evidence type="ECO:0000256" key="3">
    <source>
        <dbReference type="ARBA" id="ARBA00010708"/>
    </source>
</evidence>
<dbReference type="SUPFAM" id="SSF54211">
    <property type="entry name" value="Ribosomal protein S5 domain 2-like"/>
    <property type="match status" value="1"/>
</dbReference>
<evidence type="ECO:0000256" key="10">
    <source>
        <dbReference type="ARBA" id="ARBA00023125"/>
    </source>
</evidence>
<evidence type="ECO:0000313" key="14">
    <source>
        <dbReference type="Proteomes" id="UP000002431"/>
    </source>
</evidence>
<keyword evidence="5" id="KW-0479">Metal-binding</keyword>
<evidence type="ECO:0000256" key="5">
    <source>
        <dbReference type="ARBA" id="ARBA00022723"/>
    </source>
</evidence>
<dbReference type="InterPro" id="IPR003594">
    <property type="entry name" value="HATPase_dom"/>
</dbReference>
<dbReference type="eggNOG" id="COG0187">
    <property type="taxonomic scope" value="Bacteria"/>
</dbReference>
<dbReference type="Pfam" id="PF02518">
    <property type="entry name" value="HATPase_c"/>
    <property type="match status" value="1"/>
</dbReference>
<dbReference type="InterPro" id="IPR036890">
    <property type="entry name" value="HATPase_C_sf"/>
</dbReference>
<keyword evidence="8" id="KW-0460">Magnesium</keyword>
<dbReference type="CDD" id="cd16928">
    <property type="entry name" value="HATPase_GyrB-like"/>
    <property type="match status" value="1"/>
</dbReference>
<gene>
    <name evidence="13" type="ordered locus">Dgeo_0546</name>
</gene>
<dbReference type="PROSITE" id="PS50880">
    <property type="entry name" value="TOPRIM"/>
    <property type="match status" value="1"/>
</dbReference>
<dbReference type="FunFam" id="3.30.230.10:FF:000005">
    <property type="entry name" value="DNA gyrase subunit B"/>
    <property type="match status" value="1"/>
</dbReference>
<dbReference type="GO" id="GO:0005524">
    <property type="term" value="F:ATP binding"/>
    <property type="evidence" value="ECO:0007669"/>
    <property type="project" value="UniProtKB-KW"/>
</dbReference>
<dbReference type="NCBIfam" id="NF004189">
    <property type="entry name" value="PRK05644.1"/>
    <property type="match status" value="1"/>
</dbReference>
<dbReference type="EC" id="5.6.2.2" evidence="4"/>
<proteinExistence type="inferred from homology"/>
<keyword evidence="10" id="KW-0238">DNA-binding</keyword>
<evidence type="ECO:0000256" key="2">
    <source>
        <dbReference type="ARBA" id="ARBA00001946"/>
    </source>
</evidence>
<dbReference type="EMBL" id="CP000359">
    <property type="protein sequence ID" value="ABF44848.1"/>
    <property type="molecule type" value="Genomic_DNA"/>
</dbReference>
<dbReference type="FunFam" id="3.40.50.670:FF:000002">
    <property type="entry name" value="DNA gyrase subunit B"/>
    <property type="match status" value="1"/>
</dbReference>
<dbReference type="Proteomes" id="UP000002431">
    <property type="component" value="Chromosome"/>
</dbReference>
<dbReference type="InterPro" id="IPR013759">
    <property type="entry name" value="Topo_IIA_B_C"/>
</dbReference>
<evidence type="ECO:0000259" key="12">
    <source>
        <dbReference type="PROSITE" id="PS50880"/>
    </source>
</evidence>
<dbReference type="GO" id="GO:0046872">
    <property type="term" value="F:metal ion binding"/>
    <property type="evidence" value="ECO:0007669"/>
    <property type="project" value="UniProtKB-KW"/>
</dbReference>
<evidence type="ECO:0000256" key="11">
    <source>
        <dbReference type="ARBA" id="ARBA00023235"/>
    </source>
</evidence>
<dbReference type="PANTHER" id="PTHR45866">
    <property type="entry name" value="DNA GYRASE/TOPOISOMERASE SUBUNIT B"/>
    <property type="match status" value="1"/>
</dbReference>
<dbReference type="GO" id="GO:0003677">
    <property type="term" value="F:DNA binding"/>
    <property type="evidence" value="ECO:0007669"/>
    <property type="project" value="UniProtKB-KW"/>
</dbReference>
<dbReference type="InterPro" id="IPR001241">
    <property type="entry name" value="Topo_IIA"/>
</dbReference>
<dbReference type="InterPro" id="IPR006171">
    <property type="entry name" value="TOPRIM_dom"/>
</dbReference>
<dbReference type="PANTHER" id="PTHR45866:SF1">
    <property type="entry name" value="DNA GYRASE SUBUNIT B, MITOCHONDRIAL"/>
    <property type="match status" value="1"/>
</dbReference>
<evidence type="ECO:0000256" key="9">
    <source>
        <dbReference type="ARBA" id="ARBA00023029"/>
    </source>
</evidence>
<dbReference type="SMART" id="SM00433">
    <property type="entry name" value="TOP2c"/>
    <property type="match status" value="1"/>
</dbReference>
<evidence type="ECO:0000256" key="8">
    <source>
        <dbReference type="ARBA" id="ARBA00022842"/>
    </source>
</evidence>
<evidence type="ECO:0000313" key="13">
    <source>
        <dbReference type="EMBL" id="ABF44848.1"/>
    </source>
</evidence>
<dbReference type="KEGG" id="dge:Dgeo_0546"/>
<organism evidence="13 14">
    <name type="scientific">Deinococcus geothermalis (strain DSM 11300 / CIP 105573 / AG-3a)</name>
    <dbReference type="NCBI Taxonomy" id="319795"/>
    <lineage>
        <taxon>Bacteria</taxon>
        <taxon>Thermotogati</taxon>
        <taxon>Deinococcota</taxon>
        <taxon>Deinococci</taxon>
        <taxon>Deinococcales</taxon>
        <taxon>Deinococcaceae</taxon>
        <taxon>Deinococcus</taxon>
    </lineage>
</organism>
<dbReference type="PRINTS" id="PR01159">
    <property type="entry name" value="DNAGYRASEB"/>
</dbReference>
<dbReference type="PROSITE" id="PS00177">
    <property type="entry name" value="TOPOISOMERASE_II"/>
    <property type="match status" value="1"/>
</dbReference>
<name>Q1J0Y6_DEIGD</name>
<dbReference type="CDD" id="cd00329">
    <property type="entry name" value="TopoII_MutL_Trans"/>
    <property type="match status" value="1"/>
</dbReference>
<reference evidence="13" key="1">
    <citation type="submission" date="2006-04" db="EMBL/GenBank/DDBJ databases">
        <title>Complete sequence of chromosome of Deinococcus geothermalis DSM 11300.</title>
        <authorList>
            <consortium name="US DOE Joint Genome Institute"/>
            <person name="Copeland A."/>
            <person name="Lucas S."/>
            <person name="Lapidus A."/>
            <person name="Barry K."/>
            <person name="Detter J.C."/>
            <person name="Glavina del Rio T."/>
            <person name="Hammon N."/>
            <person name="Israni S."/>
            <person name="Dalin E."/>
            <person name="Tice H."/>
            <person name="Pitluck S."/>
            <person name="Brettin T."/>
            <person name="Bruce D."/>
            <person name="Han C."/>
            <person name="Tapia R."/>
            <person name="Saunders E."/>
            <person name="Gilna P."/>
            <person name="Schmutz J."/>
            <person name="Larimer F."/>
            <person name="Land M."/>
            <person name="Hauser L."/>
            <person name="Kyrpides N."/>
            <person name="Kim E."/>
            <person name="Daly M.J."/>
            <person name="Fredrickson J.K."/>
            <person name="Makarova K.S."/>
            <person name="Gaidamakova E.K."/>
            <person name="Zhai M."/>
            <person name="Richardson P."/>
        </authorList>
    </citation>
    <scope>NUCLEOTIDE SEQUENCE</scope>
    <source>
        <strain evidence="13">DSM 11300</strain>
    </source>
</reference>
<keyword evidence="7" id="KW-0067">ATP-binding</keyword>
<dbReference type="InterPro" id="IPR014721">
    <property type="entry name" value="Ribsml_uS5_D2-typ_fold_subgr"/>
</dbReference>
<dbReference type="InterPro" id="IPR002288">
    <property type="entry name" value="DNA_gyrase_B_C"/>
</dbReference>
<keyword evidence="11 13" id="KW-0413">Isomerase</keyword>
<sequence length="711" mass="79457">MSTCYYAHNVIKLTHFSLSCILRKLRRRTQRPFFSSAVSEIVQDHPHWGRRRRTMTQALPQDHYTADSISILKGLEAVRKRPGMYVQGGTGIDGYHQLLTEIIDNAIDEGLAGFATEVHVIMHADGSATVTDNGRGIPVDIMKSEGRPAIEVIFTELHAGGKFGGGAYKVSGGLHGVGSSVVNALSTYLDVTVNKDGNLHHIRFERGTVTTPLEVLGPTPQDVRWATKVTFHPDPTVFSEFENLFNYDRIRGRLRELAYLTGLKIVVRDERVGLHGGEIREETFHEQGGIANFARALVTDDSKLLYDQPIVMRGTHSDVEVEVAFIHANTYASDNILTYANMIRTRDGGTPLTGFKTAYTRILNKYAKDKNLIKSGNPVPTGDDLLEGIYCVVSVKLPEPQFESQAKVKLLNSEAQTAVNAIVGEKFTEFLEENPKIGRTIVEKAAEAARAREAARKARDIVRRSNPLENDDLPGKLADCTSQDPAESELFIVEGDSAGGSAKMGRERRYQAILPLRGKILNVEKSDLNKILKNAEIRAMIGAIGAGVEGTGDRMHFDLSNLRYHKIIIMTDADMDGGHITTLLLTFFYRYMRPIIEAGYLYIAQPPLYRIMVGREKKGTYLYTEEELKEHVARATKEGKKYEIQRFKGLGEMNAEQLWDTTMNPETRALKRVQVEDLIIANEVFEDLMGNEVGPRKRFIQENARFAEISI</sequence>
<dbReference type="InterPro" id="IPR018522">
    <property type="entry name" value="TopoIIA_CS"/>
</dbReference>
<dbReference type="CDD" id="cd03366">
    <property type="entry name" value="TOPRIM_TopoIIA_GyrB"/>
    <property type="match status" value="1"/>
</dbReference>
<dbReference type="AlphaFoldDB" id="Q1J0Y6"/>
<evidence type="ECO:0000256" key="6">
    <source>
        <dbReference type="ARBA" id="ARBA00022741"/>
    </source>
</evidence>
<dbReference type="GO" id="GO:0006265">
    <property type="term" value="P:DNA topological change"/>
    <property type="evidence" value="ECO:0007669"/>
    <property type="project" value="InterPro"/>
</dbReference>
<dbReference type="InterPro" id="IPR000565">
    <property type="entry name" value="Topo_IIA_B"/>
</dbReference>
<feature type="domain" description="Toprim" evidence="12">
    <location>
        <begin position="488"/>
        <end position="607"/>
    </location>
</feature>
<dbReference type="HOGENOM" id="CLU_006146_1_2_0"/>
<dbReference type="Pfam" id="PF00204">
    <property type="entry name" value="DNA_gyraseB"/>
    <property type="match status" value="1"/>
</dbReference>
<accession>Q1J0Y6</accession>
<dbReference type="Gene3D" id="3.30.565.10">
    <property type="entry name" value="Histidine kinase-like ATPase, C-terminal domain"/>
    <property type="match status" value="1"/>
</dbReference>
<keyword evidence="9" id="KW-0799">Topoisomerase</keyword>
<comment type="catalytic activity">
    <reaction evidence="1">
        <text>ATP-dependent breakage, passage and rejoining of double-stranded DNA.</text>
        <dbReference type="EC" id="5.6.2.2"/>
    </reaction>
</comment>
<evidence type="ECO:0000256" key="1">
    <source>
        <dbReference type="ARBA" id="ARBA00000185"/>
    </source>
</evidence>
<comment type="similarity">
    <text evidence="3">Belongs to the type II topoisomerase GyrB family.</text>
</comment>
<dbReference type="SUPFAM" id="SSF55874">
    <property type="entry name" value="ATPase domain of HSP90 chaperone/DNA topoisomerase II/histidine kinase"/>
    <property type="match status" value="1"/>
</dbReference>
<dbReference type="InterPro" id="IPR013506">
    <property type="entry name" value="Topo_IIA_bsu_dom2"/>
</dbReference>
<dbReference type="InterPro" id="IPR034160">
    <property type="entry name" value="TOPRIM_GyrB"/>
</dbReference>
<dbReference type="Pfam" id="PF01751">
    <property type="entry name" value="Toprim"/>
    <property type="match status" value="1"/>
</dbReference>
<dbReference type="SMART" id="SM00387">
    <property type="entry name" value="HATPase_c"/>
    <property type="match status" value="1"/>
</dbReference>
<protein>
    <recommendedName>
        <fullName evidence="4">DNA topoisomerase (ATP-hydrolyzing)</fullName>
        <ecNumber evidence="4">5.6.2.2</ecNumber>
    </recommendedName>
</protein>
<dbReference type="Gene3D" id="3.40.50.670">
    <property type="match status" value="1"/>
</dbReference>